<dbReference type="NCBIfam" id="TIGR00484">
    <property type="entry name" value="EF-G"/>
    <property type="match status" value="1"/>
</dbReference>
<dbReference type="Gene3D" id="3.30.230.10">
    <property type="match status" value="1"/>
</dbReference>
<dbReference type="NCBIfam" id="TIGR00231">
    <property type="entry name" value="small_GTP"/>
    <property type="match status" value="1"/>
</dbReference>
<dbReference type="InterPro" id="IPR000640">
    <property type="entry name" value="EFG_V-like"/>
</dbReference>
<evidence type="ECO:0000256" key="2">
    <source>
        <dbReference type="ARBA" id="ARBA00005870"/>
    </source>
</evidence>
<evidence type="ECO:0000256" key="6">
    <source>
        <dbReference type="ARBA" id="ARBA00023128"/>
    </source>
</evidence>
<keyword evidence="7" id="KW-0342">GTP-binding</keyword>
<dbReference type="AlphaFoldDB" id="A0A7S4FWX2"/>
<reference evidence="10" key="1">
    <citation type="submission" date="2021-01" db="EMBL/GenBank/DDBJ databases">
        <authorList>
            <person name="Corre E."/>
            <person name="Pelletier E."/>
            <person name="Niang G."/>
            <person name="Scheremetjew M."/>
            <person name="Finn R."/>
            <person name="Kale V."/>
            <person name="Holt S."/>
            <person name="Cochrane G."/>
            <person name="Meng A."/>
            <person name="Brown T."/>
            <person name="Cohen L."/>
        </authorList>
    </citation>
    <scope>NUCLEOTIDE SEQUENCE</scope>
    <source>
        <strain evidence="10">CCMP1594</strain>
    </source>
</reference>
<dbReference type="InterPro" id="IPR020568">
    <property type="entry name" value="Ribosomal_Su5_D2-typ_SF"/>
</dbReference>
<evidence type="ECO:0000256" key="1">
    <source>
        <dbReference type="ARBA" id="ARBA00004173"/>
    </source>
</evidence>
<dbReference type="SMART" id="SM00889">
    <property type="entry name" value="EFG_IV"/>
    <property type="match status" value="1"/>
</dbReference>
<evidence type="ECO:0000256" key="8">
    <source>
        <dbReference type="SAM" id="MobiDB-lite"/>
    </source>
</evidence>
<evidence type="ECO:0000259" key="9">
    <source>
        <dbReference type="PROSITE" id="PS51722"/>
    </source>
</evidence>
<dbReference type="SMART" id="SM00838">
    <property type="entry name" value="EFG_C"/>
    <property type="match status" value="1"/>
</dbReference>
<dbReference type="InterPro" id="IPR009022">
    <property type="entry name" value="EFG_III"/>
</dbReference>
<dbReference type="InterPro" id="IPR005225">
    <property type="entry name" value="Small_GTP-bd"/>
</dbReference>
<dbReference type="CDD" id="cd03713">
    <property type="entry name" value="EFG_mtEFG_C"/>
    <property type="match status" value="1"/>
</dbReference>
<dbReference type="CDD" id="cd16262">
    <property type="entry name" value="EFG_III"/>
    <property type="match status" value="1"/>
</dbReference>
<dbReference type="PROSITE" id="PS51722">
    <property type="entry name" value="G_TR_2"/>
    <property type="match status" value="1"/>
</dbReference>
<keyword evidence="5" id="KW-0648">Protein biosynthesis</keyword>
<dbReference type="PRINTS" id="PR00315">
    <property type="entry name" value="ELONGATNFCT"/>
</dbReference>
<dbReference type="InterPro" id="IPR027417">
    <property type="entry name" value="P-loop_NTPase"/>
</dbReference>
<dbReference type="GO" id="GO:0005525">
    <property type="term" value="F:GTP binding"/>
    <property type="evidence" value="ECO:0007669"/>
    <property type="project" value="UniProtKB-KW"/>
</dbReference>
<comment type="similarity">
    <text evidence="2">Belongs to the TRAFAC class translation factor GTPase superfamily. Classic translation factor GTPase family. EF-G/EF-2 subfamily.</text>
</comment>
<dbReference type="Gene3D" id="3.40.50.300">
    <property type="entry name" value="P-loop containing nucleotide triphosphate hydrolases"/>
    <property type="match status" value="1"/>
</dbReference>
<evidence type="ECO:0000256" key="7">
    <source>
        <dbReference type="ARBA" id="ARBA00023134"/>
    </source>
</evidence>
<dbReference type="Gene3D" id="3.30.70.870">
    <property type="entry name" value="Elongation Factor G (Translational Gtpase), domain 3"/>
    <property type="match status" value="1"/>
</dbReference>
<feature type="region of interest" description="Disordered" evidence="8">
    <location>
        <begin position="649"/>
        <end position="672"/>
    </location>
</feature>
<dbReference type="FunFam" id="2.40.30.10:FF:000022">
    <property type="entry name" value="Elongation factor G, mitochondrial"/>
    <property type="match status" value="1"/>
</dbReference>
<dbReference type="InterPro" id="IPR005517">
    <property type="entry name" value="Transl_elong_EFG/EF2_IV"/>
</dbReference>
<dbReference type="InterPro" id="IPR041095">
    <property type="entry name" value="EFG_II"/>
</dbReference>
<dbReference type="Pfam" id="PF00009">
    <property type="entry name" value="GTP_EFTU"/>
    <property type="match status" value="1"/>
</dbReference>
<protein>
    <recommendedName>
        <fullName evidence="9">Tr-type G domain-containing protein</fullName>
    </recommendedName>
</protein>
<dbReference type="GO" id="GO:0005759">
    <property type="term" value="C:mitochondrial matrix"/>
    <property type="evidence" value="ECO:0007669"/>
    <property type="project" value="UniProtKB-ARBA"/>
</dbReference>
<feature type="domain" description="Tr-type G" evidence="9">
    <location>
        <begin position="1"/>
        <end position="233"/>
    </location>
</feature>
<gene>
    <name evidence="10" type="ORF">EGYM00163_LOCUS29051</name>
</gene>
<dbReference type="PANTHER" id="PTHR43636">
    <property type="entry name" value="ELONGATION FACTOR G, MITOCHONDRIAL"/>
    <property type="match status" value="1"/>
</dbReference>
<dbReference type="PANTHER" id="PTHR43636:SF2">
    <property type="entry name" value="ELONGATION FACTOR G, MITOCHONDRIAL"/>
    <property type="match status" value="1"/>
</dbReference>
<dbReference type="Pfam" id="PF03764">
    <property type="entry name" value="EFG_IV"/>
    <property type="match status" value="1"/>
</dbReference>
<dbReference type="Pfam" id="PF00679">
    <property type="entry name" value="EFG_C"/>
    <property type="match status" value="1"/>
</dbReference>
<dbReference type="Gene3D" id="3.30.70.240">
    <property type="match status" value="1"/>
</dbReference>
<dbReference type="InterPro" id="IPR004161">
    <property type="entry name" value="EFTu-like_2"/>
</dbReference>
<evidence type="ECO:0000313" key="10">
    <source>
        <dbReference type="EMBL" id="CAE0817883.1"/>
    </source>
</evidence>
<proteinExistence type="inferred from homology"/>
<dbReference type="Pfam" id="PF03144">
    <property type="entry name" value="GTP_EFTU_D2"/>
    <property type="match status" value="1"/>
</dbReference>
<dbReference type="GO" id="GO:0003924">
    <property type="term" value="F:GTPase activity"/>
    <property type="evidence" value="ECO:0007669"/>
    <property type="project" value="InterPro"/>
</dbReference>
<dbReference type="InterPro" id="IPR035647">
    <property type="entry name" value="EFG_III/V"/>
</dbReference>
<dbReference type="InterPro" id="IPR031157">
    <property type="entry name" value="G_TR_CS"/>
</dbReference>
<keyword evidence="6" id="KW-0496">Mitochondrion</keyword>
<comment type="subcellular location">
    <subcellularLocation>
        <location evidence="1">Mitochondrion</location>
    </subcellularLocation>
</comment>
<dbReference type="FunFam" id="3.40.50.300:FF:000514">
    <property type="entry name" value="Ribosome-releasing factor 2, mitochondrial"/>
    <property type="match status" value="1"/>
</dbReference>
<dbReference type="Gene3D" id="2.40.30.10">
    <property type="entry name" value="Translation factors"/>
    <property type="match status" value="1"/>
</dbReference>
<organism evidence="10">
    <name type="scientific">Eutreptiella gymnastica</name>
    <dbReference type="NCBI Taxonomy" id="73025"/>
    <lineage>
        <taxon>Eukaryota</taxon>
        <taxon>Discoba</taxon>
        <taxon>Euglenozoa</taxon>
        <taxon>Euglenida</taxon>
        <taxon>Spirocuta</taxon>
        <taxon>Euglenophyceae</taxon>
        <taxon>Eutreptiales</taxon>
        <taxon>Eutreptiaceae</taxon>
        <taxon>Eutreptiella</taxon>
    </lineage>
</organism>
<dbReference type="FunFam" id="3.30.70.240:FF:000001">
    <property type="entry name" value="Elongation factor G"/>
    <property type="match status" value="1"/>
</dbReference>
<keyword evidence="3" id="KW-0547">Nucleotide-binding</keyword>
<dbReference type="InterPro" id="IPR000795">
    <property type="entry name" value="T_Tr_GTP-bd_dom"/>
</dbReference>
<name>A0A7S4FWX2_9EUGL</name>
<dbReference type="SUPFAM" id="SSF52540">
    <property type="entry name" value="P-loop containing nucleoside triphosphate hydrolases"/>
    <property type="match status" value="1"/>
</dbReference>
<dbReference type="GO" id="GO:0003746">
    <property type="term" value="F:translation elongation factor activity"/>
    <property type="evidence" value="ECO:0007669"/>
    <property type="project" value="UniProtKB-KW"/>
</dbReference>
<dbReference type="SUPFAM" id="SSF50447">
    <property type="entry name" value="Translation proteins"/>
    <property type="match status" value="1"/>
</dbReference>
<dbReference type="InterPro" id="IPR047872">
    <property type="entry name" value="EFG_IV"/>
</dbReference>
<dbReference type="CDD" id="cd01434">
    <property type="entry name" value="EFG_mtEFG1_IV"/>
    <property type="match status" value="1"/>
</dbReference>
<dbReference type="Pfam" id="PF14492">
    <property type="entry name" value="EFG_III"/>
    <property type="match status" value="1"/>
</dbReference>
<dbReference type="SUPFAM" id="SSF54211">
    <property type="entry name" value="Ribosomal protein S5 domain 2-like"/>
    <property type="match status" value="1"/>
</dbReference>
<sequence>MDSMELEKEKGITIKSAATYTQWQDLFINIIDTPGHVDFTIEVERALKVLDGAILLVCGASGVQSQTLTVDRQMRRYKVPRVAFINKLDRLGAQPMRVIEQINDQLGLNAALVQIPIGLEENFEGVVDVVERRALYFRGKDGGQVEHADVPEDLKERCEEVREQLVEKLIDVDNELADSYLEGETITAEMLKRAIRRATIGLQFAPVCLGSAFKNKGVQPLLDAVIDYLPDPRQRVNYAYDLTKFDPTSDQEPPEDALVPLEMDPKAPFVGLAFKITETRFGQLTWMRVYQGALKKGQQVMNMNARAKTRMPRLARMHADNLEDVEAVQAGDICAVFGVDCSSGDAFSDRSANLAMSKMHVPDTVVSMGLLIKEKNKVDSLLKVLAKYSREDPTFRFNLEQESGQIQISGMGELHLEIYCERLRREENIEVTTGKPYVKYRETVTKPVRFDYTFKKQSGGAGQYAKIIGYMEPIPEGSKETFEFQNKTVGQNLTSGFVSATKKGFEEACLRGPLLGNPVWGVRFVLEDGAYHQVDSNELAFRVCAAKAFAEAFSGAGGTLLQPIMKVEVMTPAQTMSTILSSLQQREGRITGHEVTGNVAIVRAEVPLGEMFGYTAELRSNTAGRGEASMEYSHHQLVEDGTLYKVLKEYTGSSGGSDNSSSSASSGSKKKK</sequence>
<dbReference type="InterPro" id="IPR009000">
    <property type="entry name" value="Transl_B-barrel_sf"/>
</dbReference>
<feature type="compositionally biased region" description="Low complexity" evidence="8">
    <location>
        <begin position="656"/>
        <end position="672"/>
    </location>
</feature>
<dbReference type="CDD" id="cd04091">
    <property type="entry name" value="mtEFG1_II_like"/>
    <property type="match status" value="1"/>
</dbReference>
<dbReference type="InterPro" id="IPR035649">
    <property type="entry name" value="EFG_V"/>
</dbReference>
<evidence type="ECO:0000256" key="4">
    <source>
        <dbReference type="ARBA" id="ARBA00022768"/>
    </source>
</evidence>
<accession>A0A7S4FWX2</accession>
<dbReference type="PROSITE" id="PS00301">
    <property type="entry name" value="G_TR_1"/>
    <property type="match status" value="1"/>
</dbReference>
<evidence type="ECO:0000256" key="3">
    <source>
        <dbReference type="ARBA" id="ARBA00022741"/>
    </source>
</evidence>
<dbReference type="InterPro" id="IPR004540">
    <property type="entry name" value="Transl_elong_EFG/EF2"/>
</dbReference>
<dbReference type="InterPro" id="IPR014721">
    <property type="entry name" value="Ribsml_uS5_D2-typ_fold_subgr"/>
</dbReference>
<dbReference type="EMBL" id="HBJA01083232">
    <property type="protein sequence ID" value="CAE0817883.1"/>
    <property type="molecule type" value="Transcribed_RNA"/>
</dbReference>
<evidence type="ECO:0000256" key="5">
    <source>
        <dbReference type="ARBA" id="ARBA00022917"/>
    </source>
</evidence>
<keyword evidence="4" id="KW-0251">Elongation factor</keyword>
<dbReference type="SUPFAM" id="SSF54980">
    <property type="entry name" value="EF-G C-terminal domain-like"/>
    <property type="match status" value="2"/>
</dbReference>
<dbReference type="CDD" id="cd01886">
    <property type="entry name" value="EF-G"/>
    <property type="match status" value="1"/>
</dbReference>